<dbReference type="InterPro" id="IPR016266">
    <property type="entry name" value="POLE2"/>
</dbReference>
<dbReference type="GO" id="GO:0008622">
    <property type="term" value="C:epsilon DNA polymerase complex"/>
    <property type="evidence" value="ECO:0007669"/>
    <property type="project" value="InterPro"/>
</dbReference>
<keyword evidence="3" id="KW-0235">DNA replication</keyword>
<dbReference type="Gene3D" id="3.60.21.50">
    <property type="match status" value="1"/>
</dbReference>
<evidence type="ECO:0000256" key="4">
    <source>
        <dbReference type="ARBA" id="ARBA00023125"/>
    </source>
</evidence>
<organism evidence="8 9">
    <name type="scientific">Oesophagostomum dentatum</name>
    <name type="common">Nodular worm</name>
    <dbReference type="NCBI Taxonomy" id="61180"/>
    <lineage>
        <taxon>Eukaryota</taxon>
        <taxon>Metazoa</taxon>
        <taxon>Ecdysozoa</taxon>
        <taxon>Nematoda</taxon>
        <taxon>Chromadorea</taxon>
        <taxon>Rhabditida</taxon>
        <taxon>Rhabditina</taxon>
        <taxon>Rhabditomorpha</taxon>
        <taxon>Strongyloidea</taxon>
        <taxon>Strongylidae</taxon>
        <taxon>Oesophagostomum</taxon>
    </lineage>
</organism>
<evidence type="ECO:0000256" key="3">
    <source>
        <dbReference type="ARBA" id="ARBA00022705"/>
    </source>
</evidence>
<keyword evidence="4" id="KW-0238">DNA-binding</keyword>
<keyword evidence="9" id="KW-1185">Reference proteome</keyword>
<name>A0A0B1RV70_OESDE</name>
<dbReference type="InterPro" id="IPR007185">
    <property type="entry name" value="DNA_pol_a/d/e_bsu"/>
</dbReference>
<keyword evidence="5" id="KW-0539">Nucleus</keyword>
<dbReference type="EMBL" id="KN611210">
    <property type="protein sequence ID" value="KHJ76988.1"/>
    <property type="molecule type" value="Genomic_DNA"/>
</dbReference>
<evidence type="ECO:0000256" key="5">
    <source>
        <dbReference type="ARBA" id="ARBA00023242"/>
    </source>
</evidence>
<protein>
    <recommendedName>
        <fullName evidence="6">DNA polymerase II subunit 2</fullName>
    </recommendedName>
</protein>
<evidence type="ECO:0000256" key="6">
    <source>
        <dbReference type="ARBA" id="ARBA00032930"/>
    </source>
</evidence>
<comment type="similarity">
    <text evidence="2">Belongs to the DNA polymerase epsilon subunit B family.</text>
</comment>
<accession>A0A0B1RV70</accession>
<dbReference type="GO" id="GO:0006261">
    <property type="term" value="P:DNA-templated DNA replication"/>
    <property type="evidence" value="ECO:0007669"/>
    <property type="project" value="InterPro"/>
</dbReference>
<reference evidence="8 9" key="1">
    <citation type="submission" date="2014-03" db="EMBL/GenBank/DDBJ databases">
        <title>Draft genome of the hookworm Oesophagostomum dentatum.</title>
        <authorList>
            <person name="Mitreva M."/>
        </authorList>
    </citation>
    <scope>NUCLEOTIDE SEQUENCE [LARGE SCALE GENOMIC DNA]</scope>
    <source>
        <strain evidence="8 9">OD-Hann</strain>
    </source>
</reference>
<dbReference type="Proteomes" id="UP000053660">
    <property type="component" value="Unassembled WGS sequence"/>
</dbReference>
<dbReference type="GO" id="GO:0042276">
    <property type="term" value="P:error-prone translesion synthesis"/>
    <property type="evidence" value="ECO:0007669"/>
    <property type="project" value="TreeGrafter"/>
</dbReference>
<sequence length="153" mass="17178">MLPRPHLPGVLFKYFEQIPNCLFATNPVRIQYASQEIVVIRDDLVEKMCRHSVNAVAAENISKSFAKSILSQAHLSPLPAHVAPVLWEFDHVMTMHPLPDVLVVADKFKSFAELQADTVVCNPGSFSNGSFGFHVYLPFERKIEDSAIDLTDR</sequence>
<gene>
    <name evidence="8" type="ORF">OESDEN_23392</name>
</gene>
<comment type="subcellular location">
    <subcellularLocation>
        <location evidence="1">Nucleus</location>
    </subcellularLocation>
</comment>
<evidence type="ECO:0000256" key="2">
    <source>
        <dbReference type="ARBA" id="ARBA00009560"/>
    </source>
</evidence>
<evidence type="ECO:0000256" key="1">
    <source>
        <dbReference type="ARBA" id="ARBA00004123"/>
    </source>
</evidence>
<dbReference type="OrthoDB" id="10254730at2759"/>
<dbReference type="AlphaFoldDB" id="A0A0B1RV70"/>
<proteinExistence type="inferred from homology"/>
<dbReference type="PANTHER" id="PTHR12708">
    <property type="entry name" value="DNA POLYMERASE EPSILON SUBUNIT B"/>
    <property type="match status" value="1"/>
</dbReference>
<feature type="domain" description="DNA polymerase alpha/delta/epsilon subunit B" evidence="7">
    <location>
        <begin position="1"/>
        <end position="112"/>
    </location>
</feature>
<dbReference type="Pfam" id="PF04042">
    <property type="entry name" value="DNA_pol_E_B"/>
    <property type="match status" value="1"/>
</dbReference>
<evidence type="ECO:0000259" key="7">
    <source>
        <dbReference type="Pfam" id="PF04042"/>
    </source>
</evidence>
<evidence type="ECO:0000313" key="9">
    <source>
        <dbReference type="Proteomes" id="UP000053660"/>
    </source>
</evidence>
<evidence type="ECO:0000313" key="8">
    <source>
        <dbReference type="EMBL" id="KHJ76988.1"/>
    </source>
</evidence>
<dbReference type="PANTHER" id="PTHR12708:SF0">
    <property type="entry name" value="DNA POLYMERASE EPSILON SUBUNIT 2"/>
    <property type="match status" value="1"/>
</dbReference>
<dbReference type="GO" id="GO:0003677">
    <property type="term" value="F:DNA binding"/>
    <property type="evidence" value="ECO:0007669"/>
    <property type="project" value="UniProtKB-KW"/>
</dbReference>